<evidence type="ECO:0000313" key="1">
    <source>
        <dbReference type="EMBL" id="MBA0570737.1"/>
    </source>
</evidence>
<dbReference type="Proteomes" id="UP000593572">
    <property type="component" value="Unassembled WGS sequence"/>
</dbReference>
<dbReference type="EMBL" id="JABEZX010000011">
    <property type="protein sequence ID" value="MBA0570737.1"/>
    <property type="molecule type" value="Genomic_DNA"/>
</dbReference>
<proteinExistence type="predicted"/>
<protein>
    <submittedName>
        <fullName evidence="1">Uncharacterized protein</fullName>
    </submittedName>
</protein>
<feature type="non-terminal residue" evidence="1">
    <location>
        <position position="132"/>
    </location>
</feature>
<reference evidence="1 2" key="1">
    <citation type="journal article" date="2019" name="Genome Biol. Evol.">
        <title>Insights into the evolution of the New World diploid cottons (Gossypium, subgenus Houzingenia) based on genome sequencing.</title>
        <authorList>
            <person name="Grover C.E."/>
            <person name="Arick M.A. 2nd"/>
            <person name="Thrash A."/>
            <person name="Conover J.L."/>
            <person name="Sanders W.S."/>
            <person name="Peterson D.G."/>
            <person name="Frelichowski J.E."/>
            <person name="Scheffler J.A."/>
            <person name="Scheffler B.E."/>
            <person name="Wendel J.F."/>
        </authorList>
    </citation>
    <scope>NUCLEOTIDE SEQUENCE [LARGE SCALE GENOMIC DNA]</scope>
    <source>
        <strain evidence="1">157</strain>
        <tissue evidence="1">Leaf</tissue>
    </source>
</reference>
<comment type="caution">
    <text evidence="1">The sequence shown here is derived from an EMBL/GenBank/DDBJ whole genome shotgun (WGS) entry which is preliminary data.</text>
</comment>
<dbReference type="AlphaFoldDB" id="A0A7J8N174"/>
<evidence type="ECO:0000313" key="2">
    <source>
        <dbReference type="Proteomes" id="UP000593572"/>
    </source>
</evidence>
<sequence length="132" mass="15271">KELAYLSLEDEGYEILEVQRDPDFLPEAIELNLVGCFLTASLIHYSTMRSTMRELRRSPWTFNNHLLMLHHLGKGKVLLKGNYYRSQELVRGFDPILRVNLEGYFNLVSLWNGGSSKEKGQLETDHDLEDSV</sequence>
<feature type="non-terminal residue" evidence="1">
    <location>
        <position position="1"/>
    </location>
</feature>
<organism evidence="1 2">
    <name type="scientific">Gossypium lobatum</name>
    <dbReference type="NCBI Taxonomy" id="34289"/>
    <lineage>
        <taxon>Eukaryota</taxon>
        <taxon>Viridiplantae</taxon>
        <taxon>Streptophyta</taxon>
        <taxon>Embryophyta</taxon>
        <taxon>Tracheophyta</taxon>
        <taxon>Spermatophyta</taxon>
        <taxon>Magnoliopsida</taxon>
        <taxon>eudicotyledons</taxon>
        <taxon>Gunneridae</taxon>
        <taxon>Pentapetalae</taxon>
        <taxon>rosids</taxon>
        <taxon>malvids</taxon>
        <taxon>Malvales</taxon>
        <taxon>Malvaceae</taxon>
        <taxon>Malvoideae</taxon>
        <taxon>Gossypium</taxon>
    </lineage>
</organism>
<name>A0A7J8N174_9ROSI</name>
<gene>
    <name evidence="1" type="ORF">Golob_004351</name>
</gene>
<accession>A0A7J8N174</accession>
<keyword evidence="2" id="KW-1185">Reference proteome</keyword>